<comment type="caution">
    <text evidence="3">The sequence shown here is derived from an EMBL/GenBank/DDBJ whole genome shotgun (WGS) entry which is preliminary data.</text>
</comment>
<accession>A0A512N9M3</accession>
<dbReference type="InterPro" id="IPR000073">
    <property type="entry name" value="AB_hydrolase_1"/>
</dbReference>
<organism evidence="3 4">
    <name type="scientific">Reyranella soli</name>
    <dbReference type="NCBI Taxonomy" id="1230389"/>
    <lineage>
        <taxon>Bacteria</taxon>
        <taxon>Pseudomonadati</taxon>
        <taxon>Pseudomonadota</taxon>
        <taxon>Alphaproteobacteria</taxon>
        <taxon>Hyphomicrobiales</taxon>
        <taxon>Reyranellaceae</taxon>
        <taxon>Reyranella</taxon>
    </lineage>
</organism>
<name>A0A512N9M3_9HYPH</name>
<dbReference type="Proteomes" id="UP000321058">
    <property type="component" value="Unassembled WGS sequence"/>
</dbReference>
<feature type="domain" description="AB hydrolase-1" evidence="2">
    <location>
        <begin position="22"/>
        <end position="258"/>
    </location>
</feature>
<evidence type="ECO:0000313" key="3">
    <source>
        <dbReference type="EMBL" id="GEP55371.1"/>
    </source>
</evidence>
<dbReference type="EMBL" id="BKAJ01000037">
    <property type="protein sequence ID" value="GEP55371.1"/>
    <property type="molecule type" value="Genomic_DNA"/>
</dbReference>
<dbReference type="OrthoDB" id="9804723at2"/>
<dbReference type="Pfam" id="PF00561">
    <property type="entry name" value="Abhydrolase_1"/>
    <property type="match status" value="1"/>
</dbReference>
<dbReference type="SUPFAM" id="SSF53474">
    <property type="entry name" value="alpha/beta-Hydrolases"/>
    <property type="match status" value="1"/>
</dbReference>
<keyword evidence="1 3" id="KW-0378">Hydrolase</keyword>
<dbReference type="GO" id="GO:0016020">
    <property type="term" value="C:membrane"/>
    <property type="evidence" value="ECO:0007669"/>
    <property type="project" value="TreeGrafter"/>
</dbReference>
<dbReference type="InterPro" id="IPR029058">
    <property type="entry name" value="AB_hydrolase_fold"/>
</dbReference>
<evidence type="ECO:0000256" key="1">
    <source>
        <dbReference type="ARBA" id="ARBA00022801"/>
    </source>
</evidence>
<gene>
    <name evidence="3" type="ORF">RSO01_25370</name>
</gene>
<dbReference type="RefSeq" id="WP_147149458.1">
    <property type="nucleotide sequence ID" value="NZ_BKAJ01000037.1"/>
</dbReference>
<dbReference type="Gene3D" id="3.40.50.1820">
    <property type="entry name" value="alpha/beta hydrolase"/>
    <property type="match status" value="1"/>
</dbReference>
<evidence type="ECO:0000313" key="4">
    <source>
        <dbReference type="Proteomes" id="UP000321058"/>
    </source>
</evidence>
<keyword evidence="4" id="KW-1185">Reference proteome</keyword>
<reference evidence="3 4" key="1">
    <citation type="submission" date="2019-07" db="EMBL/GenBank/DDBJ databases">
        <title>Whole genome shotgun sequence of Reyranella soli NBRC 108950.</title>
        <authorList>
            <person name="Hosoyama A."/>
            <person name="Uohara A."/>
            <person name="Ohji S."/>
            <person name="Ichikawa N."/>
        </authorList>
    </citation>
    <scope>NUCLEOTIDE SEQUENCE [LARGE SCALE GENOMIC DNA]</scope>
    <source>
        <strain evidence="3 4">NBRC 108950</strain>
    </source>
</reference>
<dbReference type="GO" id="GO:0016787">
    <property type="term" value="F:hydrolase activity"/>
    <property type="evidence" value="ECO:0007669"/>
    <property type="project" value="UniProtKB-KW"/>
</dbReference>
<dbReference type="InterPro" id="IPR050266">
    <property type="entry name" value="AB_hydrolase_sf"/>
</dbReference>
<dbReference type="PANTHER" id="PTHR43798">
    <property type="entry name" value="MONOACYLGLYCEROL LIPASE"/>
    <property type="match status" value="1"/>
</dbReference>
<proteinExistence type="predicted"/>
<dbReference type="PANTHER" id="PTHR43798:SF31">
    <property type="entry name" value="AB HYDROLASE SUPERFAMILY PROTEIN YCLE"/>
    <property type="match status" value="1"/>
</dbReference>
<evidence type="ECO:0000259" key="2">
    <source>
        <dbReference type="Pfam" id="PF00561"/>
    </source>
</evidence>
<protein>
    <submittedName>
        <fullName evidence="3">Alpha/beta hydrolase</fullName>
    </submittedName>
</protein>
<sequence length="290" mass="32532">MPHATTPDAVKLYYEETGSGTPILFVHEYSGDWRSWEPQMRFFARRHRCITYSFRGYPGSDVPEEAAMYGQKHAVDDARHMLDHLKIDKAHIVGLSQGAFATAHFGRQYRDRALSLTLAGVGSGAGREGHERFKKDAQATAERIRKSGMAKYADALVGNPTRSRFKQKDPRGFAEFVKHLSEHPDVGSANTMQEYQGKRPSLYDFEAEWKALDLPVLIICGDEDEPCLQPSLWLKHVLPNAGLALFAKTGHTVNIEEPDAFNRELWNFLVLAEAGKWLPAIAVPKDAPLI</sequence>
<dbReference type="AlphaFoldDB" id="A0A512N9M3"/>